<dbReference type="EMBL" id="AEWV01000046">
    <property type="protein sequence ID" value="EGC16163.1"/>
    <property type="molecule type" value="Genomic_DNA"/>
</dbReference>
<dbReference type="RefSeq" id="WP_003784817.1">
    <property type="nucleotide sequence ID" value="NZ_GL870929.1"/>
</dbReference>
<keyword evidence="3" id="KW-1185">Reference proteome</keyword>
<keyword evidence="1" id="KW-0472">Membrane</keyword>
<evidence type="ECO:0000256" key="1">
    <source>
        <dbReference type="SAM" id="Phobius"/>
    </source>
</evidence>
<evidence type="ECO:0000313" key="3">
    <source>
        <dbReference type="Proteomes" id="UP000004088"/>
    </source>
</evidence>
<keyword evidence="1" id="KW-1133">Transmembrane helix</keyword>
<proteinExistence type="predicted"/>
<feature type="transmembrane region" description="Helical" evidence="1">
    <location>
        <begin position="34"/>
        <end position="52"/>
    </location>
</feature>
<dbReference type="STRING" id="888741.HMPREF9098_2486"/>
<dbReference type="Proteomes" id="UP000004088">
    <property type="component" value="Unassembled WGS sequence"/>
</dbReference>
<gene>
    <name evidence="2" type="ORF">HMPREF9098_2486</name>
</gene>
<dbReference type="AlphaFoldDB" id="F0F301"/>
<feature type="transmembrane region" description="Helical" evidence="1">
    <location>
        <begin position="73"/>
        <end position="93"/>
    </location>
</feature>
<evidence type="ECO:0000313" key="2">
    <source>
        <dbReference type="EMBL" id="EGC16163.1"/>
    </source>
</evidence>
<reference evidence="2 3" key="1">
    <citation type="submission" date="2011-01" db="EMBL/GenBank/DDBJ databases">
        <authorList>
            <person name="Muzny D."/>
            <person name="Qin X."/>
            <person name="Deng J."/>
            <person name="Jiang H."/>
            <person name="Liu Y."/>
            <person name="Qu J."/>
            <person name="Song X.-Z."/>
            <person name="Zhang L."/>
            <person name="Thornton R."/>
            <person name="Coyle M."/>
            <person name="Francisco L."/>
            <person name="Jackson L."/>
            <person name="Javaid M."/>
            <person name="Korchina V."/>
            <person name="Kovar C."/>
            <person name="Mata R."/>
            <person name="Mathew T."/>
            <person name="Ngo R."/>
            <person name="Nguyen L."/>
            <person name="Nguyen N."/>
            <person name="Okwuonu G."/>
            <person name="Ongeri F."/>
            <person name="Pham C."/>
            <person name="Simmons D."/>
            <person name="Wilczek-Boney K."/>
            <person name="Hale W."/>
            <person name="Jakkamsetti A."/>
            <person name="Pham P."/>
            <person name="Ruth R."/>
            <person name="San Lucas F."/>
            <person name="Warren J."/>
            <person name="Zhang J."/>
            <person name="Zhao Z."/>
            <person name="Zhou C."/>
            <person name="Zhu D."/>
            <person name="Lee S."/>
            <person name="Bess C."/>
            <person name="Blankenburg K."/>
            <person name="Forbes L."/>
            <person name="Fu Q."/>
            <person name="Gubbala S."/>
            <person name="Hirani K."/>
            <person name="Jayaseelan J.C."/>
            <person name="Lara F."/>
            <person name="Munidasa M."/>
            <person name="Palculict T."/>
            <person name="Patil S."/>
            <person name="Pu L.-L."/>
            <person name="Saada N."/>
            <person name="Tang L."/>
            <person name="Weissenberger G."/>
            <person name="Zhu Y."/>
            <person name="Hemphill L."/>
            <person name="Shang Y."/>
            <person name="Youmans B."/>
            <person name="Ayvaz T."/>
            <person name="Ross M."/>
            <person name="Santibanez J."/>
            <person name="Aqrawi P."/>
            <person name="Gross S."/>
            <person name="Joshi V."/>
            <person name="Fowler G."/>
            <person name="Nazareth L."/>
            <person name="Reid J."/>
            <person name="Worley K."/>
            <person name="Petrosino J."/>
            <person name="Highlander S."/>
            <person name="Gibbs R."/>
        </authorList>
    </citation>
    <scope>NUCLEOTIDE SEQUENCE [LARGE SCALE GENOMIC DNA]</scope>
    <source>
        <strain evidence="2 3">ATCC 33394</strain>
    </source>
</reference>
<accession>F0F301</accession>
<comment type="caution">
    <text evidence="2">The sequence shown here is derived from an EMBL/GenBank/DDBJ whole genome shotgun (WGS) entry which is preliminary data.</text>
</comment>
<sequence length="111" mass="11707">MKNKIFLLYGLAALAAALFQLALLHTAQSGVLVQAALWLAAGAALFAVCLHRQAAQPRARAYTRKFFCTAGKYAAAACGIFLFNAFLTFGAGAGEMSLADAQRYAALSECL</sequence>
<name>F0F301_9NEIS</name>
<keyword evidence="1" id="KW-0812">Transmembrane</keyword>
<protein>
    <submittedName>
        <fullName evidence="2">Uncharacterized protein</fullName>
    </submittedName>
</protein>
<dbReference type="HOGENOM" id="CLU_2154968_0_0_4"/>
<organism evidence="2 3">
    <name type="scientific">Kingella denitrificans ATCC 33394</name>
    <dbReference type="NCBI Taxonomy" id="888741"/>
    <lineage>
        <taxon>Bacteria</taxon>
        <taxon>Pseudomonadati</taxon>
        <taxon>Pseudomonadota</taxon>
        <taxon>Betaproteobacteria</taxon>
        <taxon>Neisseriales</taxon>
        <taxon>Neisseriaceae</taxon>
        <taxon>Kingella</taxon>
    </lineage>
</organism>